<evidence type="ECO:0000313" key="2">
    <source>
        <dbReference type="Proteomes" id="UP000076715"/>
    </source>
</evidence>
<dbReference type="AlphaFoldDB" id="A0A162CND2"/>
<reference evidence="1 2" key="1">
    <citation type="submission" date="2016-01" db="EMBL/GenBank/DDBJ databases">
        <title>The draft genome sequence of Aquimarina sp. RZW4-3-2.</title>
        <authorList>
            <person name="Wang Y."/>
        </authorList>
    </citation>
    <scope>NUCLEOTIDE SEQUENCE [LARGE SCALE GENOMIC DNA]</scope>
    <source>
        <strain evidence="1 2">RZW4-3-2</strain>
    </source>
</reference>
<dbReference type="STRING" id="1642818.AWE51_08880"/>
<dbReference type="Proteomes" id="UP000076715">
    <property type="component" value="Unassembled WGS sequence"/>
</dbReference>
<gene>
    <name evidence="1" type="ORF">AWE51_08880</name>
</gene>
<accession>A0A162CND2</accession>
<sequence length="293" mass="33025">MKNRGNITDRKILKNLFSKGRLPTDDHFKKLIDSTFNKVDDKIDIDEEDGLMIYPANKGELLSFFEDIDDESAKWVMLASKNKGLIIQEVKESGKQESKTSSEKENAAALFLRQGGNIGIGTNTPSQKLEVKGIVSSQGRIGNYHDGKLAADGNWYNVFEKNLSGCNAYEITAYVQGKKGDGKYSLLHATAVCTHGNSKPKITKTCAHYGKWWNKIDIRWESRPTRVKLGNPQEKPDPKSDTWWSKIKALWEVKDINAYNLQIRTKGDYGNGITILYKVSILWDSNFLAPTTE</sequence>
<protein>
    <recommendedName>
        <fullName evidence="3">Adhesin</fullName>
    </recommendedName>
</protein>
<name>A0A162CND2_9FLAO</name>
<evidence type="ECO:0000313" key="1">
    <source>
        <dbReference type="EMBL" id="KZS39754.1"/>
    </source>
</evidence>
<dbReference type="EMBL" id="LQRT01000024">
    <property type="protein sequence ID" value="KZS39754.1"/>
    <property type="molecule type" value="Genomic_DNA"/>
</dbReference>
<comment type="caution">
    <text evidence="1">The sequence shown here is derived from an EMBL/GenBank/DDBJ whole genome shotgun (WGS) entry which is preliminary data.</text>
</comment>
<organism evidence="1 2">
    <name type="scientific">Aquimarina aggregata</name>
    <dbReference type="NCBI Taxonomy" id="1642818"/>
    <lineage>
        <taxon>Bacteria</taxon>
        <taxon>Pseudomonadati</taxon>
        <taxon>Bacteroidota</taxon>
        <taxon>Flavobacteriia</taxon>
        <taxon>Flavobacteriales</taxon>
        <taxon>Flavobacteriaceae</taxon>
        <taxon>Aquimarina</taxon>
    </lineage>
</organism>
<dbReference type="RefSeq" id="WP_066315562.1">
    <property type="nucleotide sequence ID" value="NZ_LQRT01000024.1"/>
</dbReference>
<keyword evidence="2" id="KW-1185">Reference proteome</keyword>
<dbReference type="OrthoDB" id="9793307at2"/>
<proteinExistence type="predicted"/>
<evidence type="ECO:0008006" key="3">
    <source>
        <dbReference type="Google" id="ProtNLM"/>
    </source>
</evidence>